<proteinExistence type="predicted"/>
<dbReference type="VEuPathDB" id="CryptoDB:GNI_032530"/>
<feature type="coiled-coil region" evidence="1">
    <location>
        <begin position="58"/>
        <end position="85"/>
    </location>
</feature>
<organism evidence="2 3">
    <name type="scientific">Gregarina niphandrodes</name>
    <name type="common">Septate eugregarine</name>
    <dbReference type="NCBI Taxonomy" id="110365"/>
    <lineage>
        <taxon>Eukaryota</taxon>
        <taxon>Sar</taxon>
        <taxon>Alveolata</taxon>
        <taxon>Apicomplexa</taxon>
        <taxon>Conoidasida</taxon>
        <taxon>Gregarinasina</taxon>
        <taxon>Eugregarinorida</taxon>
        <taxon>Gregarinidae</taxon>
        <taxon>Gregarina</taxon>
    </lineage>
</organism>
<dbReference type="GeneID" id="22911317"/>
<dbReference type="Proteomes" id="UP000019763">
    <property type="component" value="Unassembled WGS sequence"/>
</dbReference>
<evidence type="ECO:0000313" key="2">
    <source>
        <dbReference type="EMBL" id="EZG78783.1"/>
    </source>
</evidence>
<dbReference type="EMBL" id="AFNH02000248">
    <property type="protein sequence ID" value="EZG78783.1"/>
    <property type="molecule type" value="Genomic_DNA"/>
</dbReference>
<gene>
    <name evidence="2" type="ORF">GNI_032530</name>
</gene>
<accession>A0A023BAW1</accession>
<evidence type="ECO:0000256" key="1">
    <source>
        <dbReference type="SAM" id="Coils"/>
    </source>
</evidence>
<name>A0A023BAW1_GRENI</name>
<dbReference type="AlphaFoldDB" id="A0A023BAW1"/>
<keyword evidence="1" id="KW-0175">Coiled coil</keyword>
<reference evidence="2" key="1">
    <citation type="submission" date="2013-12" db="EMBL/GenBank/DDBJ databases">
        <authorList>
            <person name="Omoto C.K."/>
            <person name="Sibley D."/>
            <person name="Venepally P."/>
            <person name="Hadjithomas M."/>
            <person name="Karamycheva S."/>
            <person name="Brunk B."/>
            <person name="Roos D."/>
            <person name="Caler E."/>
            <person name="Lorenzi H."/>
        </authorList>
    </citation>
    <scope>NUCLEOTIDE SEQUENCE</scope>
</reference>
<evidence type="ECO:0000313" key="3">
    <source>
        <dbReference type="Proteomes" id="UP000019763"/>
    </source>
</evidence>
<sequence>MDKYAKNGTDIPVGLLPVLVERMAQLDDLKTLENNTLELWRALARYEIQKEAELREWRGAEQRRFESLRQQNEQLRQQLVVKEATTAVLAKPQCRCPCCYYDW</sequence>
<comment type="caution">
    <text evidence="2">The sequence shown here is derived from an EMBL/GenBank/DDBJ whole genome shotgun (WGS) entry which is preliminary data.</text>
</comment>
<dbReference type="RefSeq" id="XP_011129197.1">
    <property type="nucleotide sequence ID" value="XM_011130895.1"/>
</dbReference>
<keyword evidence="3" id="KW-1185">Reference proteome</keyword>
<protein>
    <submittedName>
        <fullName evidence="2">Uncharacterized protein</fullName>
    </submittedName>
</protein>